<organism evidence="1 2">
    <name type="scientific">Mucuna pruriens</name>
    <name type="common">Velvet bean</name>
    <name type="synonym">Dolichos pruriens</name>
    <dbReference type="NCBI Taxonomy" id="157652"/>
    <lineage>
        <taxon>Eukaryota</taxon>
        <taxon>Viridiplantae</taxon>
        <taxon>Streptophyta</taxon>
        <taxon>Embryophyta</taxon>
        <taxon>Tracheophyta</taxon>
        <taxon>Spermatophyta</taxon>
        <taxon>Magnoliopsida</taxon>
        <taxon>eudicotyledons</taxon>
        <taxon>Gunneridae</taxon>
        <taxon>Pentapetalae</taxon>
        <taxon>rosids</taxon>
        <taxon>fabids</taxon>
        <taxon>Fabales</taxon>
        <taxon>Fabaceae</taxon>
        <taxon>Papilionoideae</taxon>
        <taxon>50 kb inversion clade</taxon>
        <taxon>NPAAA clade</taxon>
        <taxon>indigoferoid/millettioid clade</taxon>
        <taxon>Phaseoleae</taxon>
        <taxon>Mucuna</taxon>
    </lineage>
</organism>
<sequence>MKHNVEKICDKCITCKKAKSKVNPHGLYTPLPISNAHLSMDFVLGLPQSKRGRDSIFDKFSKMTHFITCHKTDDATNVAHLFSKEVVRLHGIPRSIVSNRDAKFLRLFGIRYKTSLLYNFHSQTDGQIEVVNRTFSTWEECLSYVEFAYNKVVHSTTNHSPFEVVYGFNPLTPLDLIPLPMNKKVHQDGKKKAEYVRQLHEKVKQQIDKKTQQYANQANKGRKKISFNLRDWVWVHMRKERFHAQR</sequence>
<evidence type="ECO:0008006" key="3">
    <source>
        <dbReference type="Google" id="ProtNLM"/>
    </source>
</evidence>
<keyword evidence="2" id="KW-1185">Reference proteome</keyword>
<dbReference type="SUPFAM" id="SSF53098">
    <property type="entry name" value="Ribonuclease H-like"/>
    <property type="match status" value="1"/>
</dbReference>
<accession>A0A371EDJ5</accession>
<dbReference type="STRING" id="157652.A0A371EDJ5"/>
<comment type="caution">
    <text evidence="1">The sequence shown here is derived from an EMBL/GenBank/DDBJ whole genome shotgun (WGS) entry which is preliminary data.</text>
</comment>
<dbReference type="Gene3D" id="3.30.420.10">
    <property type="entry name" value="Ribonuclease H-like superfamily/Ribonuclease H"/>
    <property type="match status" value="1"/>
</dbReference>
<dbReference type="InterPro" id="IPR036397">
    <property type="entry name" value="RNaseH_sf"/>
</dbReference>
<proteinExistence type="predicted"/>
<protein>
    <recommendedName>
        <fullName evidence="3">Integrase catalytic domain-containing protein</fullName>
    </recommendedName>
</protein>
<evidence type="ECO:0000313" key="1">
    <source>
        <dbReference type="EMBL" id="RDX64111.1"/>
    </source>
</evidence>
<gene>
    <name evidence="1" type="ORF">CR513_57365</name>
</gene>
<feature type="non-terminal residue" evidence="1">
    <location>
        <position position="1"/>
    </location>
</feature>
<dbReference type="AlphaFoldDB" id="A0A371EDJ5"/>
<dbReference type="InterPro" id="IPR012337">
    <property type="entry name" value="RNaseH-like_sf"/>
</dbReference>
<name>A0A371EDJ5_MUCPR</name>
<dbReference type="PANTHER" id="PTHR35046:SF9">
    <property type="entry name" value="RNA-DIRECTED DNA POLYMERASE"/>
    <property type="match status" value="1"/>
</dbReference>
<dbReference type="Proteomes" id="UP000257109">
    <property type="component" value="Unassembled WGS sequence"/>
</dbReference>
<reference evidence="1" key="1">
    <citation type="submission" date="2018-05" db="EMBL/GenBank/DDBJ databases">
        <title>Draft genome of Mucuna pruriens seed.</title>
        <authorList>
            <person name="Nnadi N.E."/>
            <person name="Vos R."/>
            <person name="Hasami M.H."/>
            <person name="Devisetty U.K."/>
            <person name="Aguiy J.C."/>
        </authorList>
    </citation>
    <scope>NUCLEOTIDE SEQUENCE [LARGE SCALE GENOMIC DNA]</scope>
    <source>
        <strain evidence="1">JCA_2017</strain>
    </source>
</reference>
<dbReference type="PANTHER" id="PTHR35046">
    <property type="entry name" value="ZINC KNUCKLE (CCHC-TYPE) FAMILY PROTEIN"/>
    <property type="match status" value="1"/>
</dbReference>
<dbReference type="OrthoDB" id="1935586at2759"/>
<evidence type="ECO:0000313" key="2">
    <source>
        <dbReference type="Proteomes" id="UP000257109"/>
    </source>
</evidence>
<dbReference type="EMBL" id="QJKJ01014552">
    <property type="protein sequence ID" value="RDX64111.1"/>
    <property type="molecule type" value="Genomic_DNA"/>
</dbReference>
<dbReference type="GO" id="GO:0003676">
    <property type="term" value="F:nucleic acid binding"/>
    <property type="evidence" value="ECO:0007669"/>
    <property type="project" value="InterPro"/>
</dbReference>